<keyword evidence="1" id="KW-0812">Transmembrane</keyword>
<protein>
    <submittedName>
        <fullName evidence="2">Flp family type IVb pilin</fullName>
    </submittedName>
</protein>
<sequence length="70" mass="7800">MPNMFFAIQLAIEAMQATLDRHFDIRSQKGVIAMEYGLLGVLIAVALVGSIQTIRDKVFDMLTMILNAFP</sequence>
<accession>A0A5C4RZE1</accession>
<proteinExistence type="predicted"/>
<keyword evidence="3" id="KW-1185">Reference proteome</keyword>
<keyword evidence="1" id="KW-0472">Membrane</keyword>
<keyword evidence="1" id="KW-1133">Transmembrane helix</keyword>
<evidence type="ECO:0000313" key="3">
    <source>
        <dbReference type="Proteomes" id="UP000308271"/>
    </source>
</evidence>
<evidence type="ECO:0000256" key="1">
    <source>
        <dbReference type="SAM" id="Phobius"/>
    </source>
</evidence>
<dbReference type="AlphaFoldDB" id="A0A5C4RZE1"/>
<feature type="transmembrane region" description="Helical" evidence="1">
    <location>
        <begin position="32"/>
        <end position="54"/>
    </location>
</feature>
<dbReference type="RefSeq" id="WP_139457854.1">
    <property type="nucleotide sequence ID" value="NZ_VDCH01000041.1"/>
</dbReference>
<gene>
    <name evidence="2" type="ORF">FGF66_11935</name>
</gene>
<dbReference type="Proteomes" id="UP000308271">
    <property type="component" value="Unassembled WGS sequence"/>
</dbReference>
<dbReference type="EMBL" id="VDCH01000041">
    <property type="protein sequence ID" value="TNJ36405.1"/>
    <property type="molecule type" value="Genomic_DNA"/>
</dbReference>
<dbReference type="Pfam" id="PF04964">
    <property type="entry name" value="Flp_Fap"/>
    <property type="match status" value="1"/>
</dbReference>
<reference evidence="2 3" key="1">
    <citation type="submission" date="2019-05" db="EMBL/GenBank/DDBJ databases">
        <title>Draft Whole-Genome sequence of the green sulfur bacterium Chlorobaculum thiosulfatiphilum DSM 249.</title>
        <authorList>
            <person name="Meyer T.E."/>
            <person name="Kyndt J.A."/>
        </authorList>
    </citation>
    <scope>NUCLEOTIDE SEQUENCE [LARGE SCALE GENOMIC DNA]</scope>
    <source>
        <strain evidence="2 3">DSM 249</strain>
    </source>
</reference>
<name>A0A5C4RZE1_CHLTI</name>
<organism evidence="2 3">
    <name type="scientific">Chlorobaculum thiosulfatiphilum</name>
    <name type="common">Chlorobium limicola f.sp. thiosulfatophilum</name>
    <dbReference type="NCBI Taxonomy" id="115852"/>
    <lineage>
        <taxon>Bacteria</taxon>
        <taxon>Pseudomonadati</taxon>
        <taxon>Chlorobiota</taxon>
        <taxon>Chlorobiia</taxon>
        <taxon>Chlorobiales</taxon>
        <taxon>Chlorobiaceae</taxon>
        <taxon>Chlorobaculum</taxon>
    </lineage>
</organism>
<dbReference type="InterPro" id="IPR007047">
    <property type="entry name" value="Flp_Fap"/>
</dbReference>
<comment type="caution">
    <text evidence="2">The sequence shown here is derived from an EMBL/GenBank/DDBJ whole genome shotgun (WGS) entry which is preliminary data.</text>
</comment>
<evidence type="ECO:0000313" key="2">
    <source>
        <dbReference type="EMBL" id="TNJ36405.1"/>
    </source>
</evidence>
<dbReference type="OrthoDB" id="9928688at2"/>